<evidence type="ECO:0000313" key="8">
    <source>
        <dbReference type="Proteomes" id="UP000440614"/>
    </source>
</evidence>
<dbReference type="EMBL" id="QSJP01000023">
    <property type="protein sequence ID" value="RHD83393.1"/>
    <property type="molecule type" value="Genomic_DNA"/>
</dbReference>
<reference evidence="7 8" key="2">
    <citation type="journal article" date="2019" name="Nat. Med.">
        <title>A library of human gut bacterial isolates paired with longitudinal multiomics data enables mechanistic microbiome research.</title>
        <authorList>
            <person name="Poyet M."/>
            <person name="Groussin M."/>
            <person name="Gibbons S.M."/>
            <person name="Avila-Pacheco J."/>
            <person name="Jiang X."/>
            <person name="Kearney S.M."/>
            <person name="Perrotta A.R."/>
            <person name="Berdy B."/>
            <person name="Zhao S."/>
            <person name="Lieberman T.D."/>
            <person name="Swanson P.K."/>
            <person name="Smith M."/>
            <person name="Roesemann S."/>
            <person name="Alexander J.E."/>
            <person name="Rich S.A."/>
            <person name="Livny J."/>
            <person name="Vlamakis H."/>
            <person name="Clish C."/>
            <person name="Bullock K."/>
            <person name="Deik A."/>
            <person name="Scott J."/>
            <person name="Pierce K.A."/>
            <person name="Xavier R.J."/>
            <person name="Alm E.J."/>
        </authorList>
    </citation>
    <scope>NUCLEOTIDE SEQUENCE [LARGE SCALE GENOMIC DNA]</scope>
    <source>
        <strain evidence="3 7">BIOML-A162</strain>
        <strain evidence="2 9">BIOML-A165</strain>
        <strain evidence="1 8">BIOML-A188</strain>
    </source>
</reference>
<evidence type="ECO:0000313" key="4">
    <source>
        <dbReference type="EMBL" id="RHD83393.1"/>
    </source>
</evidence>
<protein>
    <submittedName>
        <fullName evidence="1">Uncharacterized protein</fullName>
    </submittedName>
</protein>
<evidence type="ECO:0000313" key="5">
    <source>
        <dbReference type="EMBL" id="UYU68144.1"/>
    </source>
</evidence>
<dbReference type="EMBL" id="WCRY01000065">
    <property type="protein sequence ID" value="KAB4468862.1"/>
    <property type="molecule type" value="Genomic_DNA"/>
</dbReference>
<dbReference type="Proteomes" id="UP000284785">
    <property type="component" value="Unassembled WGS sequence"/>
</dbReference>
<evidence type="ECO:0000313" key="3">
    <source>
        <dbReference type="EMBL" id="KAB4468862.1"/>
    </source>
</evidence>
<dbReference type="Proteomes" id="UP000436858">
    <property type="component" value="Unassembled WGS sequence"/>
</dbReference>
<evidence type="ECO:0000313" key="6">
    <source>
        <dbReference type="Proteomes" id="UP000284785"/>
    </source>
</evidence>
<dbReference type="EMBL" id="WCSY01000002">
    <property type="protein sequence ID" value="KAB4315666.1"/>
    <property type="molecule type" value="Genomic_DNA"/>
</dbReference>
<organism evidence="1 8">
    <name type="scientific">Bacteroides thetaiotaomicron</name>
    <dbReference type="NCBI Taxonomy" id="818"/>
    <lineage>
        <taxon>Bacteria</taxon>
        <taxon>Pseudomonadati</taxon>
        <taxon>Bacteroidota</taxon>
        <taxon>Bacteroidia</taxon>
        <taxon>Bacteroidales</taxon>
        <taxon>Bacteroidaceae</taxon>
        <taxon>Bacteroides</taxon>
    </lineage>
</organism>
<dbReference type="KEGG" id="btho:Btheta7330_04868"/>
<evidence type="ECO:0000313" key="2">
    <source>
        <dbReference type="EMBL" id="KAB4454208.1"/>
    </source>
</evidence>
<dbReference type="GeneID" id="60924614"/>
<evidence type="ECO:0000313" key="9">
    <source>
        <dbReference type="Proteomes" id="UP000460317"/>
    </source>
</evidence>
<dbReference type="Proteomes" id="UP000440614">
    <property type="component" value="Unassembled WGS sequence"/>
</dbReference>
<sequence length="315" mass="36591">MKTIVNLTAYILILLGLYSCNDDVFVDDFRTSDTEFTLDGNGDEVTIRFASSNWDLVWMYTYDSDFTHQYEVYDADDNLIMRNQDVYLKGLGKIVCNEKLTDFIIQRSNPKELKITVGENVRNDYFRFMLVVSNEYESQEIYVQITPSDRYVFDHITYSLNGYSHEWRLEETMSFIQSNNLGTPSPCLLFPYKDAHHEVVFKSDDPEAFRLLGGDNPTVEIPSMENEWLGMNGVQAQYTSEQQALPLPFPDTEKKEISIPPKTTQRIIVLLECEWFETEYTLYAVHPKNGRQRTITGTLQSKMPGKCYIARENIK</sequence>
<dbReference type="RefSeq" id="WP_011108824.1">
    <property type="nucleotide sequence ID" value="NZ_CABJDH010000017.1"/>
</dbReference>
<dbReference type="Proteomes" id="UP000460317">
    <property type="component" value="Unassembled WGS sequence"/>
</dbReference>
<evidence type="ECO:0000313" key="10">
    <source>
        <dbReference type="Proteomes" id="UP001156218"/>
    </source>
</evidence>
<evidence type="ECO:0000313" key="7">
    <source>
        <dbReference type="Proteomes" id="UP000436858"/>
    </source>
</evidence>
<proteinExistence type="predicted"/>
<dbReference type="PROSITE" id="PS51257">
    <property type="entry name" value="PROKAR_LIPOPROTEIN"/>
    <property type="match status" value="1"/>
</dbReference>
<dbReference type="Proteomes" id="UP001156218">
    <property type="component" value="Chromosome"/>
</dbReference>
<dbReference type="OMA" id="ESHIIRE"/>
<evidence type="ECO:0000313" key="1">
    <source>
        <dbReference type="EMBL" id="KAB4315666.1"/>
    </source>
</evidence>
<dbReference type="EMBL" id="WCSB01000003">
    <property type="protein sequence ID" value="KAB4454208.1"/>
    <property type="molecule type" value="Genomic_DNA"/>
</dbReference>
<accession>A0A0P0FVV2</accession>
<reference evidence="4 6" key="1">
    <citation type="submission" date="2018-08" db="EMBL/GenBank/DDBJ databases">
        <title>A genome reference for cultivated species of the human gut microbiota.</title>
        <authorList>
            <person name="Zou Y."/>
            <person name="Xue W."/>
            <person name="Luo G."/>
        </authorList>
    </citation>
    <scope>NUCLEOTIDE SEQUENCE [LARGE SCALE GENOMIC DNA]</scope>
    <source>
        <strain evidence="4 6">AM30-26</strain>
    </source>
</reference>
<name>A0A0P0FVV2_BACT4</name>
<dbReference type="AlphaFoldDB" id="A0A0P0FVV2"/>
<dbReference type="EMBL" id="CP083680">
    <property type="protein sequence ID" value="UYU68144.1"/>
    <property type="molecule type" value="Genomic_DNA"/>
</dbReference>
<reference evidence="5 10" key="3">
    <citation type="submission" date="2021-06" db="EMBL/GenBank/DDBJ databases">
        <title>Interrogation of the integrated mobile genetic elements in gut-associated Bacteroides with a consensus prediction approach.</title>
        <authorList>
            <person name="Campbell D.E."/>
            <person name="Leigh J.R."/>
            <person name="Kim T."/>
            <person name="England W."/>
            <person name="Whitaker R.J."/>
            <person name="Degnan P.H."/>
        </authorList>
    </citation>
    <scope>NUCLEOTIDE SEQUENCE [LARGE SCALE GENOMIC DNA]</scope>
    <source>
        <strain evidence="5 10">WAL8669</strain>
    </source>
</reference>
<gene>
    <name evidence="4" type="ORF">DW780_20990</name>
    <name evidence="3" type="ORF">GAN91_27845</name>
    <name evidence="2" type="ORF">GAN93_04970</name>
    <name evidence="1" type="ORF">GAO51_03535</name>
    <name evidence="5" type="ORF">KQP68_07650</name>
</gene>